<comment type="caution">
    <text evidence="2">The sequence shown here is derived from an EMBL/GenBank/DDBJ whole genome shotgun (WGS) entry which is preliminary data.</text>
</comment>
<evidence type="ECO:0000313" key="3">
    <source>
        <dbReference type="Proteomes" id="UP001439008"/>
    </source>
</evidence>
<evidence type="ECO:0008006" key="4">
    <source>
        <dbReference type="Google" id="ProtNLM"/>
    </source>
</evidence>
<evidence type="ECO:0000313" key="2">
    <source>
        <dbReference type="EMBL" id="MES1920684.1"/>
    </source>
</evidence>
<feature type="non-terminal residue" evidence="2">
    <location>
        <position position="604"/>
    </location>
</feature>
<gene>
    <name evidence="2" type="ORF">MHBO_002330</name>
</gene>
<protein>
    <recommendedName>
        <fullName evidence="4">Zinc finger PHD-type domain-containing protein</fullName>
    </recommendedName>
</protein>
<feature type="non-terminal residue" evidence="2">
    <location>
        <position position="1"/>
    </location>
</feature>
<feature type="region of interest" description="Disordered" evidence="1">
    <location>
        <begin position="448"/>
        <end position="483"/>
    </location>
</feature>
<feature type="compositionally biased region" description="Basic and acidic residues" evidence="1">
    <location>
        <begin position="530"/>
        <end position="544"/>
    </location>
</feature>
<dbReference type="Proteomes" id="UP001439008">
    <property type="component" value="Unassembled WGS sequence"/>
</dbReference>
<sequence>ENLNKKSKKWSKTIKIALKLSNLKKKQNSRQFLEDNYKKFQNVAAPVFWWTAKDGIMFILNVLDKGLTKFDQIFKHFDFSDKFVLLKNNFESHPRELIQVNNIQCRCKKGEVKFSIRNLAKCALCKKWMHIGCFRFYSFNDGAICSNCKLPIPPKKILLEYLDKILTILDISEKEEKTENFEDVIKKENNFDEQKIFLENKFIKNINNIIKFGVKDYSKTSKTTKKLLRTSLEIFLKEEKKYLEEHKNESSAKRNFLKLSEFENLKCCDNFSGDKAIIFCSICNEWRHSDCSPNPATFCYKIENCSECSNLSDNETLFRRKSSIFKLKNKWQFFCDKILNKNGERPKSKNPMNESSDELETCQLLLVQLKMKIQNLAKPKNLANGEKAELKYFAKKMAGIDRIARNLSAYPTPNHFAEDIRTILRELWLNFNENLAIRSKIEKTKKEFEKSFSRTVPKHRAGPNRSDQDDFEEESDVTTAQSPKLSSKMATKIIERVRLFDKIRFCLSLDTNTLRIKAASAALKPLDKNDKNKLFESPENRDNDNLNSESSSYEIRMPKWWDPPLHDVLVMFGLERNGFGEVLAIITDPFFRPALLSFEGIVDE</sequence>
<organism evidence="2 3">
    <name type="scientific">Bonamia ostreae</name>
    <dbReference type="NCBI Taxonomy" id="126728"/>
    <lineage>
        <taxon>Eukaryota</taxon>
        <taxon>Sar</taxon>
        <taxon>Rhizaria</taxon>
        <taxon>Endomyxa</taxon>
        <taxon>Ascetosporea</taxon>
        <taxon>Haplosporida</taxon>
        <taxon>Bonamia</taxon>
    </lineage>
</organism>
<feature type="region of interest" description="Disordered" evidence="1">
    <location>
        <begin position="530"/>
        <end position="549"/>
    </location>
</feature>
<evidence type="ECO:0000256" key="1">
    <source>
        <dbReference type="SAM" id="MobiDB-lite"/>
    </source>
</evidence>
<reference evidence="2 3" key="1">
    <citation type="journal article" date="2024" name="BMC Biol.">
        <title>Comparative genomics of Ascetosporea gives new insight into the evolutionary basis for animal parasitism in Rhizaria.</title>
        <authorList>
            <person name="Hiltunen Thoren M."/>
            <person name="Onut-Brannstrom I."/>
            <person name="Alfjorden A."/>
            <person name="Peckova H."/>
            <person name="Swords F."/>
            <person name="Hooper C."/>
            <person name="Holzer A.S."/>
            <person name="Bass D."/>
            <person name="Burki F."/>
        </authorList>
    </citation>
    <scope>NUCLEOTIDE SEQUENCE [LARGE SCALE GENOMIC DNA]</scope>
    <source>
        <strain evidence="2">20-A016</strain>
    </source>
</reference>
<keyword evidence="3" id="KW-1185">Reference proteome</keyword>
<dbReference type="EMBL" id="JBDODL010000805">
    <property type="protein sequence ID" value="MES1920684.1"/>
    <property type="molecule type" value="Genomic_DNA"/>
</dbReference>
<accession>A0ABV2AMK2</accession>
<proteinExistence type="predicted"/>
<name>A0ABV2AMK2_9EUKA</name>